<evidence type="ECO:0000313" key="2">
    <source>
        <dbReference type="Proteomes" id="UP001152607"/>
    </source>
</evidence>
<organism evidence="1 2">
    <name type="scientific">Periconia digitata</name>
    <dbReference type="NCBI Taxonomy" id="1303443"/>
    <lineage>
        <taxon>Eukaryota</taxon>
        <taxon>Fungi</taxon>
        <taxon>Dikarya</taxon>
        <taxon>Ascomycota</taxon>
        <taxon>Pezizomycotina</taxon>
        <taxon>Dothideomycetes</taxon>
        <taxon>Pleosporomycetidae</taxon>
        <taxon>Pleosporales</taxon>
        <taxon>Massarineae</taxon>
        <taxon>Periconiaceae</taxon>
        <taxon>Periconia</taxon>
    </lineage>
</organism>
<name>A0A9W4XJE0_9PLEO</name>
<dbReference type="AlphaFoldDB" id="A0A9W4XJE0"/>
<gene>
    <name evidence="1" type="ORF">PDIGIT_LOCUS339</name>
</gene>
<keyword evidence="2" id="KW-1185">Reference proteome</keyword>
<sequence length="59" mass="6716">MHTMHNMTRVCISLPSTCESSFVMFSKIEHNHRGVETCVSRLVHSSISPSSSPYKYMIL</sequence>
<accession>A0A9W4XJE0</accession>
<reference evidence="1" key="1">
    <citation type="submission" date="2023-01" db="EMBL/GenBank/DDBJ databases">
        <authorList>
            <person name="Van Ghelder C."/>
            <person name="Rancurel C."/>
        </authorList>
    </citation>
    <scope>NUCLEOTIDE SEQUENCE</scope>
    <source>
        <strain evidence="1">CNCM I-4278</strain>
    </source>
</reference>
<evidence type="ECO:0000313" key="1">
    <source>
        <dbReference type="EMBL" id="CAI6234288.1"/>
    </source>
</evidence>
<proteinExistence type="predicted"/>
<comment type="caution">
    <text evidence="1">The sequence shown here is derived from an EMBL/GenBank/DDBJ whole genome shotgun (WGS) entry which is preliminary data.</text>
</comment>
<protein>
    <submittedName>
        <fullName evidence="1">Uncharacterized protein</fullName>
    </submittedName>
</protein>
<dbReference type="Proteomes" id="UP001152607">
    <property type="component" value="Unassembled WGS sequence"/>
</dbReference>
<dbReference type="EMBL" id="CAOQHR010000001">
    <property type="protein sequence ID" value="CAI6234288.1"/>
    <property type="molecule type" value="Genomic_DNA"/>
</dbReference>